<feature type="domain" description="F-box" evidence="2">
    <location>
        <begin position="33"/>
        <end position="67"/>
    </location>
</feature>
<evidence type="ECO:0000313" key="3">
    <source>
        <dbReference type="EMBL" id="CAL1393220.1"/>
    </source>
</evidence>
<dbReference type="Pfam" id="PF00646">
    <property type="entry name" value="F-box"/>
    <property type="match status" value="1"/>
</dbReference>
<accession>A0AAV2F682</accession>
<name>A0AAV2F682_9ROSI</name>
<organism evidence="3 4">
    <name type="scientific">Linum trigynum</name>
    <dbReference type="NCBI Taxonomy" id="586398"/>
    <lineage>
        <taxon>Eukaryota</taxon>
        <taxon>Viridiplantae</taxon>
        <taxon>Streptophyta</taxon>
        <taxon>Embryophyta</taxon>
        <taxon>Tracheophyta</taxon>
        <taxon>Spermatophyta</taxon>
        <taxon>Magnoliopsida</taxon>
        <taxon>eudicotyledons</taxon>
        <taxon>Gunneridae</taxon>
        <taxon>Pentapetalae</taxon>
        <taxon>rosids</taxon>
        <taxon>fabids</taxon>
        <taxon>Malpighiales</taxon>
        <taxon>Linaceae</taxon>
        <taxon>Linum</taxon>
    </lineage>
</organism>
<evidence type="ECO:0000313" key="4">
    <source>
        <dbReference type="Proteomes" id="UP001497516"/>
    </source>
</evidence>
<sequence>MEEAEEGNAAGETKKSRGGGGSCNRCMINDVGEELLTDILIRLPLDQIYRCKSVCKHWLSLIQSPLFRADYSRKKQKQNQNQKKKKQSIKLSCIGLHPHPQQNSPVLIANNEYDHNDDVRKRLEFSLDFVPDLPQLHGADVYNQILQQAADDKKNYAKEKQMYSWLSAQRAMLNAIPDVESKKKRIQEILNSRRWPKKKRYYSNRDFILGSSNGLLLCAPLLFTPKYTGFFMYTDPVFDDFPASYVVCNPYTKQWIQVPPPPPSSSITPHAAANVGFVSDFDSMDRGGGCWFKIARLPLDLESLRGRSFELQVFSSHSWEWTTLTSPSLPRLRTATLPSLPWPIWVNNSERIVVAVTLKKKKKNGGGPRLCWMVNRCRAIVYDPIKNVVDVVIGVMQQPPDRGLVHGVVVFDAMCVSRGCLWAGSLRCQTVLKIFRASGKKWEMVEEFDVQQVCKQGAFTYTFMTMNPDDPQQVYLRNWKSVFLLNLRTKTLKVVATLENLTNGLIERLTIVCENPLWPTPLPSPILSPSS</sequence>
<dbReference type="Proteomes" id="UP001497516">
    <property type="component" value="Chromosome 6"/>
</dbReference>
<dbReference type="PANTHER" id="PTHR35546:SF130">
    <property type="entry name" value="EXPRESSED PROTEIN"/>
    <property type="match status" value="1"/>
</dbReference>
<evidence type="ECO:0000259" key="2">
    <source>
        <dbReference type="Pfam" id="PF00646"/>
    </source>
</evidence>
<dbReference type="PANTHER" id="PTHR35546">
    <property type="entry name" value="F-BOX PROTEIN INTERACTION DOMAIN PROTEIN-RELATED"/>
    <property type="match status" value="1"/>
</dbReference>
<dbReference type="AlphaFoldDB" id="A0AAV2F682"/>
<dbReference type="InterPro" id="IPR036047">
    <property type="entry name" value="F-box-like_dom_sf"/>
</dbReference>
<feature type="region of interest" description="Disordered" evidence="1">
    <location>
        <begin position="1"/>
        <end position="20"/>
    </location>
</feature>
<keyword evidence="4" id="KW-1185">Reference proteome</keyword>
<proteinExistence type="predicted"/>
<evidence type="ECO:0000256" key="1">
    <source>
        <dbReference type="SAM" id="MobiDB-lite"/>
    </source>
</evidence>
<dbReference type="EMBL" id="OZ034819">
    <property type="protein sequence ID" value="CAL1393220.1"/>
    <property type="molecule type" value="Genomic_DNA"/>
</dbReference>
<reference evidence="3 4" key="1">
    <citation type="submission" date="2024-04" db="EMBL/GenBank/DDBJ databases">
        <authorList>
            <person name="Fracassetti M."/>
        </authorList>
    </citation>
    <scope>NUCLEOTIDE SEQUENCE [LARGE SCALE GENOMIC DNA]</scope>
</reference>
<dbReference type="InterPro" id="IPR001810">
    <property type="entry name" value="F-box_dom"/>
</dbReference>
<dbReference type="Gene3D" id="1.20.1280.50">
    <property type="match status" value="1"/>
</dbReference>
<dbReference type="SUPFAM" id="SSF81383">
    <property type="entry name" value="F-box domain"/>
    <property type="match status" value="1"/>
</dbReference>
<protein>
    <recommendedName>
        <fullName evidence="2">F-box domain-containing protein</fullName>
    </recommendedName>
</protein>
<dbReference type="InterPro" id="IPR055290">
    <property type="entry name" value="At3g26010-like"/>
</dbReference>
<gene>
    <name evidence="3" type="ORF">LTRI10_LOCUS33813</name>
</gene>